<gene>
    <name evidence="2" type="ORF">HEPPS_01760</name>
</gene>
<feature type="transmembrane region" description="Helical" evidence="1">
    <location>
        <begin position="179"/>
        <end position="206"/>
    </location>
</feature>
<dbReference type="Proteomes" id="UP000242141">
    <property type="component" value="Unassembled WGS sequence"/>
</dbReference>
<evidence type="ECO:0000256" key="1">
    <source>
        <dbReference type="SAM" id="Phobius"/>
    </source>
</evidence>
<name>A0A0G7ZMZ4_9MOLU</name>
<keyword evidence="1" id="KW-0472">Membrane</keyword>
<dbReference type="EMBL" id="CWGI01000001">
    <property type="protein sequence ID" value="CRX36976.1"/>
    <property type="molecule type" value="Genomic_DNA"/>
</dbReference>
<reference evidence="3" key="1">
    <citation type="submission" date="2015-05" db="EMBL/GenBank/DDBJ databases">
        <authorList>
            <person name="Collingro A."/>
        </authorList>
    </citation>
    <scope>NUCLEOTIDE SEQUENCE [LARGE SCALE GENOMIC DNA]</scope>
    <source>
        <strain evidence="3">Ps</strain>
    </source>
</reference>
<feature type="transmembrane region" description="Helical" evidence="1">
    <location>
        <begin position="64"/>
        <end position="84"/>
    </location>
</feature>
<accession>A0A0G7ZMZ4</accession>
<dbReference type="AlphaFoldDB" id="A0A0G7ZMZ4"/>
<feature type="transmembrane region" description="Helical" evidence="1">
    <location>
        <begin position="331"/>
        <end position="356"/>
    </location>
</feature>
<organism evidence="2 3">
    <name type="scientific">Candidatus Hepatoplasma crinochetorum</name>
    <dbReference type="NCBI Taxonomy" id="295596"/>
    <lineage>
        <taxon>Bacteria</taxon>
        <taxon>Bacillati</taxon>
        <taxon>Mycoplasmatota</taxon>
        <taxon>Mollicutes</taxon>
        <taxon>Candidatus Hepatoplasmataceae</taxon>
        <taxon>Candidatus Hepatoplasma</taxon>
    </lineage>
</organism>
<evidence type="ECO:0000313" key="2">
    <source>
        <dbReference type="EMBL" id="CRX36976.1"/>
    </source>
</evidence>
<evidence type="ECO:0000313" key="3">
    <source>
        <dbReference type="Proteomes" id="UP000242141"/>
    </source>
</evidence>
<keyword evidence="1" id="KW-0812">Transmembrane</keyword>
<proteinExistence type="predicted"/>
<feature type="transmembrane region" description="Helical" evidence="1">
    <location>
        <begin position="213"/>
        <end position="236"/>
    </location>
</feature>
<feature type="transmembrane region" description="Helical" evidence="1">
    <location>
        <begin position="266"/>
        <end position="288"/>
    </location>
</feature>
<feature type="transmembrane region" description="Helical" evidence="1">
    <location>
        <begin position="131"/>
        <end position="159"/>
    </location>
</feature>
<sequence>MNKKVTKKKTNKKINNKIQKWKADFDFIYLQEIIKSNIYIDRNIDFFDMLYFHIKKYFTSFTTFFLYFIPVLFIVFLGTIAPIYLLTAGIYSSSLIVSTFFVFSTCFFRIKSSTLIKYHKIKLKNLYISTLITVFISNFLITVYVTLLIFILTQIGYIYNDWFFNYNINLTEITTTFNSINWGLFVYFFFATTIITYLIALFFTLFVKSQAKFLFITVFILFYTFCFGGVLQPWFYPSPIYNSESYYDPSSNLIIVEPQILYEDNIVPFVFSLLCPFWYINVLTRFMFSNISMHYNNFQEYINLLLNNNALIGSSYIGQEVKIDYFYFSNILWDFILFGSFIVISIYSFLIELFFIKKQIKMVKWFYYRSN</sequence>
<protein>
    <submittedName>
        <fullName evidence="2">Uncharacterized protein</fullName>
    </submittedName>
</protein>
<feature type="transmembrane region" description="Helical" evidence="1">
    <location>
        <begin position="90"/>
        <end position="110"/>
    </location>
</feature>
<keyword evidence="1" id="KW-1133">Transmembrane helix</keyword>
<keyword evidence="3" id="KW-1185">Reference proteome</keyword>
<feature type="transmembrane region" description="Helical" evidence="1">
    <location>
        <begin position="300"/>
        <end position="319"/>
    </location>
</feature>